<comment type="caution">
    <text evidence="3">The sequence shown here is derived from an EMBL/GenBank/DDBJ whole genome shotgun (WGS) entry which is preliminary data.</text>
</comment>
<dbReference type="InterPro" id="IPR031728">
    <property type="entry name" value="GlcAase_C"/>
</dbReference>
<gene>
    <name evidence="3" type="ORF">K461DRAFT_227445</name>
</gene>
<keyword evidence="4" id="KW-1185">Reference proteome</keyword>
<sequence>MRTTVKLIVTLAAWVSTIDSRPGVSQTNAVRLDIPCTPDGASSPLDNTFASLSIEPAYWYEYFGNFTDPNRFTFDLLDRISEHGGRPNIRPGGITMDSMLSDPSAGDPVRTTDAKGGVYRLTVGPNYYRSWGNFPNQTKFISTLNLGNNSLAIAEGLALASGEYAGPRILSFELGNEPTNYPSSRWDNSTAAYVEQWQNWTSQIDATVDATGHLPNLGSQRWFASSATTDDTPLHVQPVNLIPAGIDSRDQVSYYSIHSYPFSTCDPTRAALATIEGILNHTELVEYAVNEIYPSAKAALQSGSKWVIGEFNSISCSGKPNVSDTFAQALWTIDSDLIYASLNASNVYLHQGATLAFQSNDQTNTAGPNGTPGFSTYSIVYPRDSALRGSARALPSFLSQLFMGEVFASNDTRVRRLEAPSGVEDESFAAYGLYNDSQIKKLAIVNMKPYYANSTSDHSVTVDISSIGGTAWVKRLTAPHVDEQNSTCTTWAGQSFPLGIPIGEQSIEVANRSVTVRGSEAVLVFFDKDQVIGLDC</sequence>
<organism evidence="3 4">
    <name type="scientific">Myriangium duriaei CBS 260.36</name>
    <dbReference type="NCBI Taxonomy" id="1168546"/>
    <lineage>
        <taxon>Eukaryota</taxon>
        <taxon>Fungi</taxon>
        <taxon>Dikarya</taxon>
        <taxon>Ascomycota</taxon>
        <taxon>Pezizomycotina</taxon>
        <taxon>Dothideomycetes</taxon>
        <taxon>Dothideomycetidae</taxon>
        <taxon>Myriangiales</taxon>
        <taxon>Myriangiaceae</taxon>
        <taxon>Myriangium</taxon>
    </lineage>
</organism>
<evidence type="ECO:0000313" key="4">
    <source>
        <dbReference type="Proteomes" id="UP000799439"/>
    </source>
</evidence>
<dbReference type="EMBL" id="ML996087">
    <property type="protein sequence ID" value="KAF2152162.1"/>
    <property type="molecule type" value="Genomic_DNA"/>
</dbReference>
<dbReference type="AlphaFoldDB" id="A0A9P4J2D0"/>
<evidence type="ECO:0000259" key="2">
    <source>
        <dbReference type="Pfam" id="PF16862"/>
    </source>
</evidence>
<feature type="domain" description="Beta-glucuronidase C-terminal" evidence="2">
    <location>
        <begin position="430"/>
        <end position="523"/>
    </location>
</feature>
<dbReference type="PANTHER" id="PTHR36183:SF2">
    <property type="entry name" value="BETA-GLUCURONIDASE C-TERMINAL DOMAIN-CONTAINING PROTEIN"/>
    <property type="match status" value="1"/>
</dbReference>
<dbReference type="GO" id="GO:0016787">
    <property type="term" value="F:hydrolase activity"/>
    <property type="evidence" value="ECO:0007669"/>
    <property type="project" value="UniProtKB-KW"/>
</dbReference>
<dbReference type="PANTHER" id="PTHR36183">
    <property type="entry name" value="BETA-GLUCURONIDASE"/>
    <property type="match status" value="1"/>
</dbReference>
<feature type="signal peptide" evidence="1">
    <location>
        <begin position="1"/>
        <end position="20"/>
    </location>
</feature>
<accession>A0A9P4J2D0</accession>
<evidence type="ECO:0000256" key="1">
    <source>
        <dbReference type="SAM" id="SignalP"/>
    </source>
</evidence>
<keyword evidence="3" id="KW-0378">Hydrolase</keyword>
<dbReference type="Pfam" id="PF16862">
    <property type="entry name" value="Glyco_hydro_79C"/>
    <property type="match status" value="1"/>
</dbReference>
<evidence type="ECO:0000313" key="3">
    <source>
        <dbReference type="EMBL" id="KAF2152162.1"/>
    </source>
</evidence>
<dbReference type="Proteomes" id="UP000799439">
    <property type="component" value="Unassembled WGS sequence"/>
</dbReference>
<proteinExistence type="predicted"/>
<protein>
    <submittedName>
        <fullName evidence="3">Glycoside hydrolase family 79 protein</fullName>
    </submittedName>
</protein>
<keyword evidence="1" id="KW-0732">Signal</keyword>
<name>A0A9P4J2D0_9PEZI</name>
<reference evidence="3" key="1">
    <citation type="journal article" date="2020" name="Stud. Mycol.">
        <title>101 Dothideomycetes genomes: a test case for predicting lifestyles and emergence of pathogens.</title>
        <authorList>
            <person name="Haridas S."/>
            <person name="Albert R."/>
            <person name="Binder M."/>
            <person name="Bloem J."/>
            <person name="Labutti K."/>
            <person name="Salamov A."/>
            <person name="Andreopoulos B."/>
            <person name="Baker S."/>
            <person name="Barry K."/>
            <person name="Bills G."/>
            <person name="Bluhm B."/>
            <person name="Cannon C."/>
            <person name="Castanera R."/>
            <person name="Culley D."/>
            <person name="Daum C."/>
            <person name="Ezra D."/>
            <person name="Gonzalez J."/>
            <person name="Henrissat B."/>
            <person name="Kuo A."/>
            <person name="Liang C."/>
            <person name="Lipzen A."/>
            <person name="Lutzoni F."/>
            <person name="Magnuson J."/>
            <person name="Mondo S."/>
            <person name="Nolan M."/>
            <person name="Ohm R."/>
            <person name="Pangilinan J."/>
            <person name="Park H.-J."/>
            <person name="Ramirez L."/>
            <person name="Alfaro M."/>
            <person name="Sun H."/>
            <person name="Tritt A."/>
            <person name="Yoshinaga Y."/>
            <person name="Zwiers L.-H."/>
            <person name="Turgeon B."/>
            <person name="Goodwin S."/>
            <person name="Spatafora J."/>
            <person name="Crous P."/>
            <person name="Grigoriev I."/>
        </authorList>
    </citation>
    <scope>NUCLEOTIDE SEQUENCE</scope>
    <source>
        <strain evidence="3">CBS 260.36</strain>
    </source>
</reference>
<dbReference type="InterPro" id="IPR013780">
    <property type="entry name" value="Glyco_hydro_b"/>
</dbReference>
<dbReference type="SUPFAM" id="SSF51445">
    <property type="entry name" value="(Trans)glycosidases"/>
    <property type="match status" value="1"/>
</dbReference>
<dbReference type="InterPro" id="IPR052974">
    <property type="entry name" value="GH79_Enzymes"/>
</dbReference>
<feature type="chain" id="PRO_5040152449" evidence="1">
    <location>
        <begin position="21"/>
        <end position="536"/>
    </location>
</feature>
<dbReference type="InterPro" id="IPR017853">
    <property type="entry name" value="GH"/>
</dbReference>
<dbReference type="OrthoDB" id="2796951at2759"/>
<dbReference type="Gene3D" id="2.60.40.1180">
    <property type="entry name" value="Golgi alpha-mannosidase II"/>
    <property type="match status" value="1"/>
</dbReference>
<dbReference type="Gene3D" id="3.20.20.80">
    <property type="entry name" value="Glycosidases"/>
    <property type="match status" value="1"/>
</dbReference>